<reference evidence="1 2" key="1">
    <citation type="submission" date="2018-05" db="EMBL/GenBank/DDBJ databases">
        <title>Genome Sequence of an Efficient Indole-Degrading Bacterium, Alcaligenes sp.YBY.</title>
        <authorList>
            <person name="Yang B."/>
        </authorList>
    </citation>
    <scope>NUCLEOTIDE SEQUENCE [LARGE SCALE GENOMIC DNA]</scope>
    <source>
        <strain evidence="1 2">YBY</strain>
    </source>
</reference>
<dbReference type="InterPro" id="IPR011330">
    <property type="entry name" value="Glyco_hydro/deAcase_b/a-brl"/>
</dbReference>
<dbReference type="Gene3D" id="3.20.20.370">
    <property type="entry name" value="Glycoside hydrolase/deacetylase"/>
    <property type="match status" value="1"/>
</dbReference>
<reference evidence="1 2" key="2">
    <citation type="submission" date="2018-05" db="EMBL/GenBank/DDBJ databases">
        <authorList>
            <person name="Lanie J.A."/>
            <person name="Ng W.-L."/>
            <person name="Kazmierczak K.M."/>
            <person name="Andrzejewski T.M."/>
            <person name="Davidsen T.M."/>
            <person name="Wayne K.J."/>
            <person name="Tettelin H."/>
            <person name="Glass J.I."/>
            <person name="Rusch D."/>
            <person name="Podicherti R."/>
            <person name="Tsui H.-C.T."/>
            <person name="Winkler M.E."/>
        </authorList>
    </citation>
    <scope>NUCLEOTIDE SEQUENCE [LARGE SCALE GENOMIC DNA]</scope>
    <source>
        <strain evidence="1 2">YBY</strain>
    </source>
</reference>
<evidence type="ECO:0000313" key="2">
    <source>
        <dbReference type="Proteomes" id="UP000245216"/>
    </source>
</evidence>
<evidence type="ECO:0000313" key="1">
    <source>
        <dbReference type="EMBL" id="PWE13982.1"/>
    </source>
</evidence>
<dbReference type="EMBL" id="QEXO01000003">
    <property type="protein sequence ID" value="PWE13982.1"/>
    <property type="molecule type" value="Genomic_DNA"/>
</dbReference>
<protein>
    <submittedName>
        <fullName evidence="1">Polysaccharide deacetylase</fullName>
    </submittedName>
</protein>
<gene>
    <name evidence="1" type="ORF">DF183_12550</name>
</gene>
<dbReference type="SUPFAM" id="SSF88713">
    <property type="entry name" value="Glycoside hydrolase/deacetylase"/>
    <property type="match status" value="1"/>
</dbReference>
<comment type="caution">
    <text evidence="1">The sequence shown here is derived from an EMBL/GenBank/DDBJ whole genome shotgun (WGS) entry which is preliminary data.</text>
</comment>
<dbReference type="GO" id="GO:0005975">
    <property type="term" value="P:carbohydrate metabolic process"/>
    <property type="evidence" value="ECO:0007669"/>
    <property type="project" value="InterPro"/>
</dbReference>
<dbReference type="Proteomes" id="UP000245216">
    <property type="component" value="Unassembled WGS sequence"/>
</dbReference>
<accession>A0A2U2BJ14</accession>
<sequence>MLNGRYALLTVDTEALTGRAMSSYVDRLVWGRHTAGTAGIREICELGAEFNAPHVFFADMCGCYAELEHMKKAIRWLSTHGHDVQLHTHPEALPKVFWDQQGLPAIPRFMNQYRDVARTRFVVQHFAKLLVEQTGKPILAHRAGSFRWNALTIRALQELNIPLSFNQSMRALESGRGVHGEPDCLPYTWSNGVIEVPVTERWVPGVPGFRPDRWVSLTYPESPYFKFGSRPIPAWKHPFAPKPAPVTVVLLHSWSLLERDEAGHAVYRDDRLLEGYRKFLRRLVKDCEVITTAEFLELHAQGKIDISRTVNLEQVEAQV</sequence>
<proteinExistence type="predicted"/>
<organism evidence="1 2">
    <name type="scientific">Alcaligenes faecalis</name>
    <dbReference type="NCBI Taxonomy" id="511"/>
    <lineage>
        <taxon>Bacteria</taxon>
        <taxon>Pseudomonadati</taxon>
        <taxon>Pseudomonadota</taxon>
        <taxon>Betaproteobacteria</taxon>
        <taxon>Burkholderiales</taxon>
        <taxon>Alcaligenaceae</taxon>
        <taxon>Alcaligenes</taxon>
    </lineage>
</organism>
<name>A0A2U2BJ14_ALCFA</name>
<dbReference type="AlphaFoldDB" id="A0A2U2BJ14"/>